<comment type="caution">
    <text evidence="5">The sequence shown here is derived from an EMBL/GenBank/DDBJ whole genome shotgun (WGS) entry which is preliminary data.</text>
</comment>
<dbReference type="Pfam" id="PF13772">
    <property type="entry name" value="AIG2_2"/>
    <property type="match status" value="1"/>
</dbReference>
<keyword evidence="6" id="KW-1185">Reference proteome</keyword>
<protein>
    <recommendedName>
        <fullName evidence="1">gamma-glutamylcyclotransferase</fullName>
        <ecNumber evidence="1">4.3.2.9</ecNumber>
    </recommendedName>
</protein>
<feature type="binding site" evidence="3">
    <location>
        <position position="232"/>
    </location>
    <ligand>
        <name>substrate</name>
    </ligand>
</feature>
<organism evidence="5 6">
    <name type="scientific">Hondaea fermentalgiana</name>
    <dbReference type="NCBI Taxonomy" id="2315210"/>
    <lineage>
        <taxon>Eukaryota</taxon>
        <taxon>Sar</taxon>
        <taxon>Stramenopiles</taxon>
        <taxon>Bigyra</taxon>
        <taxon>Labyrinthulomycetes</taxon>
        <taxon>Thraustochytrida</taxon>
        <taxon>Thraustochytriidae</taxon>
        <taxon>Hondaea</taxon>
    </lineage>
</organism>
<dbReference type="PANTHER" id="PTHR12935:SF0">
    <property type="entry name" value="GAMMA-GLUTAMYLCYCLOTRANSFERASE"/>
    <property type="match status" value="1"/>
</dbReference>
<dbReference type="GO" id="GO:0016740">
    <property type="term" value="F:transferase activity"/>
    <property type="evidence" value="ECO:0007669"/>
    <property type="project" value="UniProtKB-KW"/>
</dbReference>
<dbReference type="InterPro" id="IPR013024">
    <property type="entry name" value="GGCT-like"/>
</dbReference>
<dbReference type="CDD" id="cd06661">
    <property type="entry name" value="GGCT_like"/>
    <property type="match status" value="1"/>
</dbReference>
<feature type="region of interest" description="Disordered" evidence="4">
    <location>
        <begin position="1"/>
        <end position="33"/>
    </location>
</feature>
<gene>
    <name evidence="5" type="ORF">FCC1311_083712</name>
</gene>
<evidence type="ECO:0000256" key="3">
    <source>
        <dbReference type="PIRSR" id="PIRSR617939-2"/>
    </source>
</evidence>
<evidence type="ECO:0000313" key="6">
    <source>
        <dbReference type="Proteomes" id="UP000241890"/>
    </source>
</evidence>
<dbReference type="AlphaFoldDB" id="A0A2R5GMN5"/>
<name>A0A2R5GMN5_9STRA</name>
<dbReference type="InterPro" id="IPR036568">
    <property type="entry name" value="GGCT-like_sf"/>
</dbReference>
<dbReference type="PANTHER" id="PTHR12935">
    <property type="entry name" value="GAMMA-GLUTAMYLCYCLOTRANSFERASE"/>
    <property type="match status" value="1"/>
</dbReference>
<evidence type="ECO:0000256" key="2">
    <source>
        <dbReference type="ARBA" id="ARBA00023239"/>
    </source>
</evidence>
<evidence type="ECO:0000256" key="1">
    <source>
        <dbReference type="ARBA" id="ARBA00012346"/>
    </source>
</evidence>
<sequence length="273" mass="29729">MPSTQTRRKKPTGSKSTKSSSSRRRAGGSTEHDGWTSLLEKAKPLLLVLSCVLLIAYFGRKPSGSTTPALKATAGAATSTSAKAVSFQKPRSPAYEFYFGYASDLMEDRVRKGSSLGALAIGPARVDNFVFEYSIFSKVWKGGVADLVEKTPGEGASAWGLLYEFPKKDIPNLDKQKGIANDDPKYHKISVTVTDLDGYNYKAFTYTVVPEKRKVMAGTPSGVQQYLPSIQYRKCIVNGARGASLPSNYIKMLESIPDNENPFRRKSVGSACD</sequence>
<dbReference type="InParanoid" id="A0A2R5GMN5"/>
<evidence type="ECO:0000313" key="5">
    <source>
        <dbReference type="EMBL" id="GBG32146.1"/>
    </source>
</evidence>
<feature type="compositionally biased region" description="Basic residues" evidence="4">
    <location>
        <begin position="1"/>
        <end position="12"/>
    </location>
</feature>
<dbReference type="Proteomes" id="UP000241890">
    <property type="component" value="Unassembled WGS sequence"/>
</dbReference>
<dbReference type="EC" id="4.3.2.9" evidence="1"/>
<dbReference type="InterPro" id="IPR017939">
    <property type="entry name" value="G-Glutamylcylcotransferase"/>
</dbReference>
<dbReference type="GO" id="GO:0003839">
    <property type="term" value="F:gamma-glutamylcyclotransferase activity"/>
    <property type="evidence" value="ECO:0007669"/>
    <property type="project" value="UniProtKB-EC"/>
</dbReference>
<accession>A0A2R5GMN5</accession>
<reference evidence="5 6" key="1">
    <citation type="submission" date="2017-12" db="EMBL/GenBank/DDBJ databases">
        <title>Sequencing, de novo assembly and annotation of complete genome of a new Thraustochytrid species, strain FCC1311.</title>
        <authorList>
            <person name="Sedici K."/>
            <person name="Godart F."/>
            <person name="Aiese Cigliano R."/>
            <person name="Sanseverino W."/>
            <person name="Barakat M."/>
            <person name="Ortet P."/>
            <person name="Marechal E."/>
            <person name="Cagnac O."/>
            <person name="Amato A."/>
        </authorList>
    </citation>
    <scope>NUCLEOTIDE SEQUENCE [LARGE SCALE GENOMIC DNA]</scope>
</reference>
<keyword evidence="5" id="KW-0808">Transferase</keyword>
<feature type="binding site" evidence="3">
    <location>
        <begin position="98"/>
        <end position="103"/>
    </location>
    <ligand>
        <name>substrate</name>
    </ligand>
</feature>
<evidence type="ECO:0000256" key="4">
    <source>
        <dbReference type="SAM" id="MobiDB-lite"/>
    </source>
</evidence>
<dbReference type="Gene3D" id="3.10.490.10">
    <property type="entry name" value="Gamma-glutamyl cyclotransferase-like"/>
    <property type="match status" value="1"/>
</dbReference>
<proteinExistence type="predicted"/>
<keyword evidence="2" id="KW-0456">Lyase</keyword>
<dbReference type="OrthoDB" id="2924818at2759"/>
<dbReference type="EMBL" id="BEYU01000115">
    <property type="protein sequence ID" value="GBG32146.1"/>
    <property type="molecule type" value="Genomic_DNA"/>
</dbReference>
<dbReference type="SUPFAM" id="SSF110857">
    <property type="entry name" value="Gamma-glutamyl cyclotransferase-like"/>
    <property type="match status" value="1"/>
</dbReference>